<evidence type="ECO:0000313" key="16">
    <source>
        <dbReference type="Proteomes" id="UP001242480"/>
    </source>
</evidence>
<dbReference type="SUPFAM" id="SSF52172">
    <property type="entry name" value="CheY-like"/>
    <property type="match status" value="1"/>
</dbReference>
<dbReference type="Pfam" id="PF12860">
    <property type="entry name" value="PAS_7"/>
    <property type="match status" value="1"/>
</dbReference>
<feature type="transmembrane region" description="Helical" evidence="12">
    <location>
        <begin position="430"/>
        <end position="449"/>
    </location>
</feature>
<accession>A0ABU0JIF9</accession>
<dbReference type="InterPro" id="IPR000014">
    <property type="entry name" value="PAS"/>
</dbReference>
<dbReference type="InterPro" id="IPR003661">
    <property type="entry name" value="HisK_dim/P_dom"/>
</dbReference>
<evidence type="ECO:0000256" key="9">
    <source>
        <dbReference type="ARBA" id="ARBA00022989"/>
    </source>
</evidence>
<keyword evidence="16" id="KW-1185">Reference proteome</keyword>
<feature type="transmembrane region" description="Helical" evidence="12">
    <location>
        <begin position="315"/>
        <end position="334"/>
    </location>
</feature>
<feature type="transmembrane region" description="Helical" evidence="12">
    <location>
        <begin position="62"/>
        <end position="79"/>
    </location>
</feature>
<feature type="transmembrane region" description="Helical" evidence="12">
    <location>
        <begin position="6"/>
        <end position="24"/>
    </location>
</feature>
<dbReference type="PANTHER" id="PTHR43047:SF9">
    <property type="entry name" value="HISTIDINE KINASE"/>
    <property type="match status" value="1"/>
</dbReference>
<feature type="domain" description="Response regulatory" evidence="14">
    <location>
        <begin position="1007"/>
        <end position="1121"/>
    </location>
</feature>
<evidence type="ECO:0000256" key="3">
    <source>
        <dbReference type="ARBA" id="ARBA00006434"/>
    </source>
</evidence>
<dbReference type="InterPro" id="IPR038377">
    <property type="entry name" value="Na/Glc_symporter_sf"/>
</dbReference>
<keyword evidence="9 12" id="KW-1133">Transmembrane helix</keyword>
<dbReference type="Gene3D" id="3.40.50.2300">
    <property type="match status" value="1"/>
</dbReference>
<evidence type="ECO:0000256" key="6">
    <source>
        <dbReference type="ARBA" id="ARBA00022679"/>
    </source>
</evidence>
<dbReference type="Proteomes" id="UP001242480">
    <property type="component" value="Unassembled WGS sequence"/>
</dbReference>
<dbReference type="Pfam" id="PF00072">
    <property type="entry name" value="Response_reg"/>
    <property type="match status" value="1"/>
</dbReference>
<evidence type="ECO:0000256" key="1">
    <source>
        <dbReference type="ARBA" id="ARBA00000085"/>
    </source>
</evidence>
<dbReference type="CDD" id="cd00130">
    <property type="entry name" value="PAS"/>
    <property type="match status" value="1"/>
</dbReference>
<comment type="catalytic activity">
    <reaction evidence="1">
        <text>ATP + protein L-histidine = ADP + protein N-phospho-L-histidine.</text>
        <dbReference type="EC" id="2.7.13.3"/>
    </reaction>
</comment>
<dbReference type="Pfam" id="PF00512">
    <property type="entry name" value="HisKA"/>
    <property type="match status" value="1"/>
</dbReference>
<keyword evidence="10 12" id="KW-0472">Membrane</keyword>
<dbReference type="InterPro" id="IPR004358">
    <property type="entry name" value="Sig_transdc_His_kin-like_C"/>
</dbReference>
<evidence type="ECO:0000256" key="8">
    <source>
        <dbReference type="ARBA" id="ARBA00022777"/>
    </source>
</evidence>
<dbReference type="Pfam" id="PF02518">
    <property type="entry name" value="HATPase_c"/>
    <property type="match status" value="1"/>
</dbReference>
<dbReference type="InterPro" id="IPR011006">
    <property type="entry name" value="CheY-like_superfamily"/>
</dbReference>
<evidence type="ECO:0000259" key="13">
    <source>
        <dbReference type="PROSITE" id="PS50109"/>
    </source>
</evidence>
<dbReference type="CDD" id="cd00156">
    <property type="entry name" value="REC"/>
    <property type="match status" value="1"/>
</dbReference>
<reference evidence="15 16" key="1">
    <citation type="submission" date="2023-07" db="EMBL/GenBank/DDBJ databases">
        <title>Genomic Encyclopedia of Type Strains, Phase IV (KMG-IV): sequencing the most valuable type-strain genomes for metagenomic binning, comparative biology and taxonomic classification.</title>
        <authorList>
            <person name="Goeker M."/>
        </authorList>
    </citation>
    <scope>NUCLEOTIDE SEQUENCE [LARGE SCALE GENOMIC DNA]</scope>
    <source>
        <strain evidence="15 16">DSM 19619</strain>
    </source>
</reference>
<dbReference type="EC" id="2.7.13.3" evidence="4"/>
<dbReference type="InterPro" id="IPR001734">
    <property type="entry name" value="Na/solute_symporter"/>
</dbReference>
<dbReference type="SMART" id="SM00388">
    <property type="entry name" value="HisKA"/>
    <property type="match status" value="1"/>
</dbReference>
<evidence type="ECO:0000256" key="2">
    <source>
        <dbReference type="ARBA" id="ARBA00004141"/>
    </source>
</evidence>
<keyword evidence="5 11" id="KW-0597">Phosphoprotein</keyword>
<keyword evidence="7 12" id="KW-0812">Transmembrane</keyword>
<dbReference type="InterPro" id="IPR036097">
    <property type="entry name" value="HisK_dim/P_sf"/>
</dbReference>
<dbReference type="InterPro" id="IPR036890">
    <property type="entry name" value="HATPase_C_sf"/>
</dbReference>
<dbReference type="Gene3D" id="3.30.450.20">
    <property type="entry name" value="PAS domain"/>
    <property type="match status" value="1"/>
</dbReference>
<feature type="transmembrane region" description="Helical" evidence="12">
    <location>
        <begin position="189"/>
        <end position="209"/>
    </location>
</feature>
<dbReference type="PANTHER" id="PTHR43047">
    <property type="entry name" value="TWO-COMPONENT HISTIDINE PROTEIN KINASE"/>
    <property type="match status" value="1"/>
</dbReference>
<dbReference type="InterPro" id="IPR035965">
    <property type="entry name" value="PAS-like_dom_sf"/>
</dbReference>
<comment type="caution">
    <text evidence="15">The sequence shown here is derived from an EMBL/GenBank/DDBJ whole genome shotgun (WGS) entry which is preliminary data.</text>
</comment>
<dbReference type="GO" id="GO:0016301">
    <property type="term" value="F:kinase activity"/>
    <property type="evidence" value="ECO:0007669"/>
    <property type="project" value="UniProtKB-KW"/>
</dbReference>
<dbReference type="PROSITE" id="PS50109">
    <property type="entry name" value="HIS_KIN"/>
    <property type="match status" value="1"/>
</dbReference>
<feature type="domain" description="Histidine kinase" evidence="13">
    <location>
        <begin position="774"/>
        <end position="985"/>
    </location>
</feature>
<dbReference type="EMBL" id="JAUSVX010000020">
    <property type="protein sequence ID" value="MDQ0474065.1"/>
    <property type="molecule type" value="Genomic_DNA"/>
</dbReference>
<dbReference type="PROSITE" id="PS50110">
    <property type="entry name" value="RESPONSE_REGULATORY"/>
    <property type="match status" value="1"/>
</dbReference>
<evidence type="ECO:0000256" key="4">
    <source>
        <dbReference type="ARBA" id="ARBA00012438"/>
    </source>
</evidence>
<dbReference type="Gene3D" id="1.10.287.130">
    <property type="match status" value="1"/>
</dbReference>
<dbReference type="SUPFAM" id="SSF55785">
    <property type="entry name" value="PYP-like sensor domain (PAS domain)"/>
    <property type="match status" value="1"/>
</dbReference>
<evidence type="ECO:0000256" key="7">
    <source>
        <dbReference type="ARBA" id="ARBA00022692"/>
    </source>
</evidence>
<evidence type="ECO:0000259" key="14">
    <source>
        <dbReference type="PROSITE" id="PS50110"/>
    </source>
</evidence>
<feature type="transmembrane region" description="Helical" evidence="12">
    <location>
        <begin position="270"/>
        <end position="295"/>
    </location>
</feature>
<sequence>MGGLTPVIAVLAYGAVLFAIAYRFDRRGISARLSRFAYPLSLAVYCSSWTFFGGVGTAASSGWNYLTIYLGPMLMFALAPRFIGRIVRLSAETGATSIADFISARYGRSRGIAAIVAVFALLASIPYIALQLRSVSSSFAVLAGLDGSWALGPVVALLLAVFSISFGARRYEVAGRNDGVVAAIAAESLIKLAAFAGLGVFALLLVLHAPAPVQAAGGAALWHRLRPEGLSLEFLVQTLLAATAILCLPRQFYIGIIEARDAAQVRAARWPFIAYLAVISVMVLPLALGGLALLAPAAPADLHVLNLPLAYGSEAMALLAFLGGFSASTAMVIAETIALSTMATNDLLAPLILRSRPVVADADLGRLMLRARRLIIVAIIGVAFVYSTAIDASRSLASIGLIAFAGVANFAPALVATVAFGFANARAARAGLVGGLTLWSYCLMLPSIGDDGLAGLLGGASGGWLNPHALFGIPLGSSIVHGSLWSLAVNVGLMAFVHFALPRHEGGAGTPGRGGFGHVTTLGELRALVARFVGDQEAAESFDALRIGPNPAGDPEAPIDGQAARLAERLIAGVIGAPSARLIVTSTMAGAAMDVGDVVRLLDESGQSLQFSRRLLSATLQAIDPGVSVIDRNLRLVAWNPRYLELFEYPEGTVAVGRPVADLIRYNAERGECGPGEVEAHVARRLAHLQRGRPHSFERRRPSGRWIKTVGGPMPGGGYVMSFTDITAEKERQGELEARVEARTRELARINAELDAAKTLAETATRDKTRFLAAASHDLRQPLHAARLFCAALTSQAGEADRPLVGRIDQAIGTADALLRALLDVSKLDAGGVTPRPEPFDLGVLIAELAAEFAPLAAERGLALRARPGAFGVVTDRSLLRSVLQNFLSNAVRHSPSGRVWVGARRRGGRVRIEVRDSGPGIAAADQVRIFREFERLDSPGSAGGGVGLGLAIVERIARLLDLPLSLRSAPGRGSTFAVSVPASPIPAPAARAPGAATAGTGAPGLRVLCVDDDATVLAAVDLALRAQGCETLLAGSVAEALALARQSRPTSALIDYQLGGAWDGLDLAGALRALDGAMTLALVTADQGVAEDPRIPALDIAVIAKPIDPARLWAFLAERRPLAGQAGDRLAEPVAAQ</sequence>
<evidence type="ECO:0000313" key="15">
    <source>
        <dbReference type="EMBL" id="MDQ0474065.1"/>
    </source>
</evidence>
<keyword evidence="6" id="KW-0808">Transferase</keyword>
<proteinExistence type="inferred from homology"/>
<feature type="transmembrane region" description="Helical" evidence="12">
    <location>
        <begin position="374"/>
        <end position="390"/>
    </location>
</feature>
<dbReference type="InterPro" id="IPR005467">
    <property type="entry name" value="His_kinase_dom"/>
</dbReference>
<comment type="subcellular location">
    <subcellularLocation>
        <location evidence="2">Membrane</location>
        <topology evidence="2">Multi-pass membrane protein</topology>
    </subcellularLocation>
</comment>
<evidence type="ECO:0000256" key="5">
    <source>
        <dbReference type="ARBA" id="ARBA00022553"/>
    </source>
</evidence>
<organism evidence="15 16">
    <name type="scientific">Labrys wisconsinensis</name>
    <dbReference type="NCBI Taxonomy" id="425677"/>
    <lineage>
        <taxon>Bacteria</taxon>
        <taxon>Pseudomonadati</taxon>
        <taxon>Pseudomonadota</taxon>
        <taxon>Alphaproteobacteria</taxon>
        <taxon>Hyphomicrobiales</taxon>
        <taxon>Xanthobacteraceae</taxon>
        <taxon>Labrys</taxon>
    </lineage>
</organism>
<evidence type="ECO:0000256" key="12">
    <source>
        <dbReference type="SAM" id="Phobius"/>
    </source>
</evidence>
<gene>
    <name evidence="15" type="ORF">QO011_007104</name>
</gene>
<comment type="similarity">
    <text evidence="3">Belongs to the sodium:solute symporter (SSF) (TC 2.A.21) family.</text>
</comment>
<dbReference type="PROSITE" id="PS50283">
    <property type="entry name" value="NA_SOLUT_SYMP_3"/>
    <property type="match status" value="1"/>
</dbReference>
<evidence type="ECO:0000256" key="11">
    <source>
        <dbReference type="PROSITE-ProRule" id="PRU00169"/>
    </source>
</evidence>
<dbReference type="PRINTS" id="PR00344">
    <property type="entry name" value="BCTRLSENSOR"/>
</dbReference>
<keyword evidence="8 15" id="KW-0418">Kinase</keyword>
<dbReference type="Gene3D" id="1.20.1730.10">
    <property type="entry name" value="Sodium/glucose cotransporter"/>
    <property type="match status" value="1"/>
</dbReference>
<dbReference type="InterPro" id="IPR001789">
    <property type="entry name" value="Sig_transdc_resp-reg_receiver"/>
</dbReference>
<feature type="transmembrane region" description="Helical" evidence="12">
    <location>
        <begin position="36"/>
        <end position="56"/>
    </location>
</feature>
<feature type="transmembrane region" description="Helical" evidence="12">
    <location>
        <begin position="111"/>
        <end position="129"/>
    </location>
</feature>
<protein>
    <recommendedName>
        <fullName evidence="4">histidine kinase</fullName>
        <ecNumber evidence="4">2.7.13.3</ecNumber>
    </recommendedName>
</protein>
<feature type="modified residue" description="4-aspartylphosphate" evidence="11">
    <location>
        <position position="1056"/>
    </location>
</feature>
<feature type="transmembrane region" description="Helical" evidence="12">
    <location>
        <begin position="396"/>
        <end position="423"/>
    </location>
</feature>
<feature type="transmembrane region" description="Helical" evidence="12">
    <location>
        <begin position="149"/>
        <end position="168"/>
    </location>
</feature>
<dbReference type="RefSeq" id="WP_307283071.1">
    <property type="nucleotide sequence ID" value="NZ_JAUSVX010000020.1"/>
</dbReference>
<dbReference type="Gene3D" id="3.30.565.10">
    <property type="entry name" value="Histidine kinase-like ATPase, C-terminal domain"/>
    <property type="match status" value="1"/>
</dbReference>
<dbReference type="SUPFAM" id="SSF55874">
    <property type="entry name" value="ATPase domain of HSP90 chaperone/DNA topoisomerase II/histidine kinase"/>
    <property type="match status" value="1"/>
</dbReference>
<feature type="transmembrane region" description="Helical" evidence="12">
    <location>
        <begin position="229"/>
        <end position="249"/>
    </location>
</feature>
<evidence type="ECO:0000256" key="10">
    <source>
        <dbReference type="ARBA" id="ARBA00023136"/>
    </source>
</evidence>
<dbReference type="InterPro" id="IPR003594">
    <property type="entry name" value="HATPase_dom"/>
</dbReference>
<dbReference type="SMART" id="SM00448">
    <property type="entry name" value="REC"/>
    <property type="match status" value="1"/>
</dbReference>
<dbReference type="SMART" id="SM00387">
    <property type="entry name" value="HATPase_c"/>
    <property type="match status" value="1"/>
</dbReference>
<dbReference type="SUPFAM" id="SSF47384">
    <property type="entry name" value="Homodimeric domain of signal transducing histidine kinase"/>
    <property type="match status" value="1"/>
</dbReference>
<dbReference type="CDD" id="cd00082">
    <property type="entry name" value="HisKA"/>
    <property type="match status" value="1"/>
</dbReference>
<name>A0ABU0JIF9_9HYPH</name>